<accession>A0A401GP97</accession>
<dbReference type="InParanoid" id="A0A401GP97"/>
<dbReference type="GeneID" id="38780907"/>
<proteinExistence type="predicted"/>
<dbReference type="STRING" id="139825.A0A401GP97"/>
<dbReference type="OrthoDB" id="2803824at2759"/>
<sequence>MLSLTIFVYDLAWELPRYICAFSGFMTMDESELLDIMDMHLREDESIEMLLDIISHDENGAARGEEILQSLEISILDLHSTGGFPAPAVNVYMTPPNNELSNWLKWRDFVFRKVYSTTFSGCSISHPGFKCTGCHDVDHPRGLCPFKHIPGWLGPVLANSGNGRGPGPAPSPGGAPIGLKRPDYNKFLQSNVRSHGRRSHGHLGTWLHPRKSYISHIVIRVSRAPHIQSLPIFTYHPRSLQRRHHDIPTLSSQ</sequence>
<dbReference type="AlphaFoldDB" id="A0A401GP97"/>
<evidence type="ECO:0000313" key="3">
    <source>
        <dbReference type="Proteomes" id="UP000287166"/>
    </source>
</evidence>
<evidence type="ECO:0000256" key="1">
    <source>
        <dbReference type="SAM" id="MobiDB-lite"/>
    </source>
</evidence>
<keyword evidence="3" id="KW-1185">Reference proteome</keyword>
<dbReference type="Proteomes" id="UP000287166">
    <property type="component" value="Unassembled WGS sequence"/>
</dbReference>
<feature type="region of interest" description="Disordered" evidence="1">
    <location>
        <begin position="159"/>
        <end position="180"/>
    </location>
</feature>
<organism evidence="2 3">
    <name type="scientific">Sparassis crispa</name>
    <dbReference type="NCBI Taxonomy" id="139825"/>
    <lineage>
        <taxon>Eukaryota</taxon>
        <taxon>Fungi</taxon>
        <taxon>Dikarya</taxon>
        <taxon>Basidiomycota</taxon>
        <taxon>Agaricomycotina</taxon>
        <taxon>Agaricomycetes</taxon>
        <taxon>Polyporales</taxon>
        <taxon>Sparassidaceae</taxon>
        <taxon>Sparassis</taxon>
    </lineage>
</organism>
<dbReference type="EMBL" id="BFAD01000005">
    <property type="protein sequence ID" value="GBE83990.1"/>
    <property type="molecule type" value="Genomic_DNA"/>
</dbReference>
<evidence type="ECO:0000313" key="2">
    <source>
        <dbReference type="EMBL" id="GBE83990.1"/>
    </source>
</evidence>
<dbReference type="RefSeq" id="XP_027614903.1">
    <property type="nucleotide sequence ID" value="XM_027759102.1"/>
</dbReference>
<reference evidence="2 3" key="1">
    <citation type="journal article" date="2018" name="Sci. Rep.">
        <title>Genome sequence of the cauliflower mushroom Sparassis crispa (Hanabiratake) and its association with beneficial usage.</title>
        <authorList>
            <person name="Kiyama R."/>
            <person name="Furutani Y."/>
            <person name="Kawaguchi K."/>
            <person name="Nakanishi T."/>
        </authorList>
    </citation>
    <scope>NUCLEOTIDE SEQUENCE [LARGE SCALE GENOMIC DNA]</scope>
</reference>
<gene>
    <name evidence="2" type="ORF">SCP_0510490</name>
</gene>
<comment type="caution">
    <text evidence="2">The sequence shown here is derived from an EMBL/GenBank/DDBJ whole genome shotgun (WGS) entry which is preliminary data.</text>
</comment>
<protein>
    <submittedName>
        <fullName evidence="2">Uncharacterized protein</fullName>
    </submittedName>
</protein>
<name>A0A401GP97_9APHY</name>